<dbReference type="EMBL" id="CP068985">
    <property type="protein sequence ID" value="QYC44207.1"/>
    <property type="molecule type" value="Genomic_DNA"/>
</dbReference>
<keyword evidence="7" id="KW-1185">Reference proteome</keyword>
<name>A0ABX8U8T6_9ACTN</name>
<proteinExistence type="predicted"/>
<evidence type="ECO:0000313" key="7">
    <source>
        <dbReference type="Proteomes" id="UP000824681"/>
    </source>
</evidence>
<dbReference type="EC" id="1.3.5.4" evidence="6"/>
<dbReference type="Pfam" id="PF00890">
    <property type="entry name" value="FAD_binding_2"/>
    <property type="match status" value="1"/>
</dbReference>
<reference evidence="6 7" key="1">
    <citation type="journal article" date="2021" name="ACS Chem. Biol.">
        <title>Genomic-Led Discovery of a Novel Glycopeptide Antibiotic by Nonomuraea coxensis DSM 45129.</title>
        <authorList>
            <person name="Yushchuk O."/>
            <person name="Vior N.M."/>
            <person name="Andreo-Vidal A."/>
            <person name="Berini F."/>
            <person name="Ruckert C."/>
            <person name="Busche T."/>
            <person name="Binda E."/>
            <person name="Kalinowski J."/>
            <person name="Truman A.W."/>
            <person name="Marinelli F."/>
        </authorList>
    </citation>
    <scope>NUCLEOTIDE SEQUENCE [LARGE SCALE GENOMIC DNA]</scope>
    <source>
        <strain evidence="6 7">DSM 45129</strain>
    </source>
</reference>
<sequence>MSAKPATTDLVVIGAGTAGLPAAIEAARHGLRVTVVEKADRIGGTLWRSWGQLSAGGTSLQRSKGILDSPDLHFDDVMRISKNTADPVLVRLAVSHAPATVEWLMASGFDMDPDAPAVLHFHEPYLLARTYWGRNAGRSVLDVLAPAFEKETAAGSVTLELNTELVELRASERGRVDGVTVRRPDGTLHEIDARAVILTSGGYAGNPELFPRFTAGAPLAGPGSPGADGSGILAAVAAGGRVRGQERFLPTYGGVLKSGSSWETVHLDDYPALTPQSRQPWEIHVNARGERFVAEDAPSVDVRENALLEQPELKFWVVYDAAIRREAPALFPTWSEAELDEAFAGHPSFAAAGDLRTLAEAAGIDADGLVRTVAAYNEAVAAGSDEFGRTHLPAPIAEPPFHAVLNHGSTLKSPAGLAVDGELRVLGRDGPFENLWAAGEVLGGSTLSGKSFVSGMSVTPALSFGRMLGRRAAGADTDPGSMYVEQA</sequence>
<dbReference type="GO" id="GO:0016491">
    <property type="term" value="F:oxidoreductase activity"/>
    <property type="evidence" value="ECO:0007669"/>
    <property type="project" value="UniProtKB-KW"/>
</dbReference>
<dbReference type="Proteomes" id="UP000824681">
    <property type="component" value="Chromosome"/>
</dbReference>
<keyword evidence="3" id="KW-0274">FAD</keyword>
<evidence type="ECO:0000259" key="5">
    <source>
        <dbReference type="Pfam" id="PF00890"/>
    </source>
</evidence>
<evidence type="ECO:0000256" key="4">
    <source>
        <dbReference type="ARBA" id="ARBA00023002"/>
    </source>
</evidence>
<dbReference type="Gene3D" id="3.90.700.10">
    <property type="entry name" value="Succinate dehydrogenase/fumarate reductase flavoprotein, catalytic domain"/>
    <property type="match status" value="1"/>
</dbReference>
<evidence type="ECO:0000256" key="3">
    <source>
        <dbReference type="ARBA" id="ARBA00022827"/>
    </source>
</evidence>
<dbReference type="SUPFAM" id="SSF56425">
    <property type="entry name" value="Succinate dehydrogenase/fumarate reductase flavoprotein, catalytic domain"/>
    <property type="match status" value="1"/>
</dbReference>
<dbReference type="RefSeq" id="WP_020546193.1">
    <property type="nucleotide sequence ID" value="NZ_CP068985.1"/>
</dbReference>
<keyword evidence="2" id="KW-0285">Flavoprotein</keyword>
<protein>
    <submittedName>
        <fullName evidence="6">Fumarate reductase flavoprotein subunit</fullName>
        <ecNumber evidence="6">1.3.5.4</ecNumber>
    </submittedName>
</protein>
<organism evidence="6 7">
    <name type="scientific">Nonomuraea coxensis DSM 45129</name>
    <dbReference type="NCBI Taxonomy" id="1122611"/>
    <lineage>
        <taxon>Bacteria</taxon>
        <taxon>Bacillati</taxon>
        <taxon>Actinomycetota</taxon>
        <taxon>Actinomycetes</taxon>
        <taxon>Streptosporangiales</taxon>
        <taxon>Streptosporangiaceae</taxon>
        <taxon>Nonomuraea</taxon>
    </lineage>
</organism>
<evidence type="ECO:0000256" key="1">
    <source>
        <dbReference type="ARBA" id="ARBA00001974"/>
    </source>
</evidence>
<evidence type="ECO:0000313" key="6">
    <source>
        <dbReference type="EMBL" id="QYC44207.1"/>
    </source>
</evidence>
<dbReference type="InterPro" id="IPR003953">
    <property type="entry name" value="FAD-dep_OxRdtase_2_FAD-bd"/>
</dbReference>
<accession>A0ABX8U8T6</accession>
<feature type="domain" description="FAD-dependent oxidoreductase 2 FAD-binding" evidence="5">
    <location>
        <begin position="9"/>
        <end position="444"/>
    </location>
</feature>
<dbReference type="PANTHER" id="PTHR43400:SF10">
    <property type="entry name" value="3-OXOSTEROID 1-DEHYDROGENASE"/>
    <property type="match status" value="1"/>
</dbReference>
<dbReference type="InterPro" id="IPR050315">
    <property type="entry name" value="FAD-oxidoreductase_2"/>
</dbReference>
<comment type="cofactor">
    <cofactor evidence="1">
        <name>FAD</name>
        <dbReference type="ChEBI" id="CHEBI:57692"/>
    </cofactor>
</comment>
<dbReference type="PANTHER" id="PTHR43400">
    <property type="entry name" value="FUMARATE REDUCTASE"/>
    <property type="match status" value="1"/>
</dbReference>
<evidence type="ECO:0000256" key="2">
    <source>
        <dbReference type="ARBA" id="ARBA00022630"/>
    </source>
</evidence>
<gene>
    <name evidence="6" type="primary">fccA</name>
    <name evidence="6" type="ORF">Nocox_33185</name>
</gene>
<dbReference type="Gene3D" id="3.50.50.60">
    <property type="entry name" value="FAD/NAD(P)-binding domain"/>
    <property type="match status" value="1"/>
</dbReference>
<dbReference type="InterPro" id="IPR027477">
    <property type="entry name" value="Succ_DH/fumarate_Rdtase_cat_sf"/>
</dbReference>
<dbReference type="InterPro" id="IPR036188">
    <property type="entry name" value="FAD/NAD-bd_sf"/>
</dbReference>
<dbReference type="SUPFAM" id="SSF51905">
    <property type="entry name" value="FAD/NAD(P)-binding domain"/>
    <property type="match status" value="1"/>
</dbReference>
<keyword evidence="4 6" id="KW-0560">Oxidoreductase</keyword>